<feature type="compositionally biased region" description="Basic and acidic residues" evidence="1">
    <location>
        <begin position="112"/>
        <end position="123"/>
    </location>
</feature>
<dbReference type="RefSeq" id="XP_003058124.1">
    <property type="nucleotide sequence ID" value="XM_003058078.1"/>
</dbReference>
<evidence type="ECO:0000313" key="2">
    <source>
        <dbReference type="EMBL" id="EEH58075.1"/>
    </source>
</evidence>
<feature type="region of interest" description="Disordered" evidence="1">
    <location>
        <begin position="299"/>
        <end position="445"/>
    </location>
</feature>
<feature type="compositionally biased region" description="Low complexity" evidence="1">
    <location>
        <begin position="236"/>
        <end position="250"/>
    </location>
</feature>
<feature type="compositionally biased region" description="Gly residues" evidence="1">
    <location>
        <begin position="423"/>
        <end position="436"/>
    </location>
</feature>
<feature type="region of interest" description="Disordered" evidence="1">
    <location>
        <begin position="201"/>
        <end position="278"/>
    </location>
</feature>
<feature type="region of interest" description="Disordered" evidence="1">
    <location>
        <begin position="457"/>
        <end position="678"/>
    </location>
</feature>
<feature type="compositionally biased region" description="Acidic residues" evidence="1">
    <location>
        <begin position="605"/>
        <end position="623"/>
    </location>
</feature>
<feature type="compositionally biased region" description="Basic and acidic residues" evidence="1">
    <location>
        <begin position="552"/>
        <end position="567"/>
    </location>
</feature>
<feature type="compositionally biased region" description="Polar residues" evidence="1">
    <location>
        <begin position="464"/>
        <end position="481"/>
    </location>
</feature>
<gene>
    <name evidence="2" type="ORF">MICPUCDRAFT_57287</name>
</gene>
<dbReference type="GeneID" id="9683195"/>
<feature type="compositionally biased region" description="Low complexity" evidence="1">
    <location>
        <begin position="495"/>
        <end position="518"/>
    </location>
</feature>
<dbReference type="EMBL" id="GG663738">
    <property type="protein sequence ID" value="EEH58075.1"/>
    <property type="molecule type" value="Genomic_DNA"/>
</dbReference>
<dbReference type="KEGG" id="mpp:MICPUCDRAFT_57287"/>
<feature type="region of interest" description="Disordered" evidence="1">
    <location>
        <begin position="1"/>
        <end position="44"/>
    </location>
</feature>
<dbReference type="OMA" id="MEPHALP"/>
<sequence length="761" mass="78845">MEPHALPPSPREHPPPFPYPSPRSSKVGPVSYRGGGGNASKSLDAKALRDLPAVDFNDRGRVRGSVDVASSDPAPFASSSAYFDVLDAAVRKSRDERVPRYAHVVSDSRASTLDERDDLKSTRDGGGAAAAGRRRVHATATLAAAASSSAPRDQDGAIVGEDGAPLEMDARTADVLAMQQTQLVELNAQLVALRSQMSHMKSDGGDKLGGDKLGGGASGIENRPKSMFKRVDVRASRNGSTRSSSSSMRGGDAGVRIGDDSASRYPFGGAPPPTRVDVDVDVDVDVGGRRVADACTNTMWAKPAPLEPGTKGGEDHAAGTNDADDASAWTYEGKGRKSRGCATDPWVVSESGDAVAASRASPRRRGAGILRRSRVGGASGGDKSETRDAPPPLPPTEKAKAPAASENEPSSSDKVSGNIPSGAGAGEGEGGGGGEGPALPAGGVLIPSSTSAFVRVGVDPGVDATSSDAPAPNSARSSQEVGAQRASRKDIARWSVNSDASSVSSLAALAAAEAAGAREGPGRDRDAGAAAPESPKPAFARFPLFADGDASPEERSPAFENDEKGEGGEDEEDADARASRDSIQSYSLRGNLNRRDVDPDAPPADSDDDDAADYDDDDDDDDAGTTVTGTTSMIGDRDWAPPGRWKTQKMDVGVCYADDADDADEDDGASDASSARSVPKIKGKVIGKKAVTWDEKAPRVKVVEKEYDDDLKTHALKSDGLATITYVPLSDDESSDDEEMRALYRKYLGNGKALEALGAES</sequence>
<feature type="compositionally biased region" description="Low complexity" evidence="1">
    <location>
        <begin position="401"/>
        <end position="412"/>
    </location>
</feature>
<dbReference type="Proteomes" id="UP000001876">
    <property type="component" value="Unassembled WGS sequence"/>
</dbReference>
<organism evidence="3">
    <name type="scientific">Micromonas pusilla (strain CCMP1545)</name>
    <name type="common">Picoplanktonic green alga</name>
    <dbReference type="NCBI Taxonomy" id="564608"/>
    <lineage>
        <taxon>Eukaryota</taxon>
        <taxon>Viridiplantae</taxon>
        <taxon>Chlorophyta</taxon>
        <taxon>Mamiellophyceae</taxon>
        <taxon>Mamiellales</taxon>
        <taxon>Mamiellaceae</taxon>
        <taxon>Micromonas</taxon>
    </lineage>
</organism>
<feature type="compositionally biased region" description="Pro residues" evidence="1">
    <location>
        <begin position="1"/>
        <end position="21"/>
    </location>
</feature>
<reference evidence="2 3" key="1">
    <citation type="journal article" date="2009" name="Science">
        <title>Green evolution and dynamic adaptations revealed by genomes of the marine picoeukaryotes Micromonas.</title>
        <authorList>
            <person name="Worden A.Z."/>
            <person name="Lee J.H."/>
            <person name="Mock T."/>
            <person name="Rouze P."/>
            <person name="Simmons M.P."/>
            <person name="Aerts A.L."/>
            <person name="Allen A.E."/>
            <person name="Cuvelier M.L."/>
            <person name="Derelle E."/>
            <person name="Everett M.V."/>
            <person name="Foulon E."/>
            <person name="Grimwood J."/>
            <person name="Gundlach H."/>
            <person name="Henrissat B."/>
            <person name="Napoli C."/>
            <person name="McDonald S.M."/>
            <person name="Parker M.S."/>
            <person name="Rombauts S."/>
            <person name="Salamov A."/>
            <person name="Von Dassow P."/>
            <person name="Badger J.H."/>
            <person name="Coutinho P.M."/>
            <person name="Demir E."/>
            <person name="Dubchak I."/>
            <person name="Gentemann C."/>
            <person name="Eikrem W."/>
            <person name="Gready J.E."/>
            <person name="John U."/>
            <person name="Lanier W."/>
            <person name="Lindquist E.A."/>
            <person name="Lucas S."/>
            <person name="Mayer K.F."/>
            <person name="Moreau H."/>
            <person name="Not F."/>
            <person name="Otillar R."/>
            <person name="Panaud O."/>
            <person name="Pangilinan J."/>
            <person name="Paulsen I."/>
            <person name="Piegu B."/>
            <person name="Poliakov A."/>
            <person name="Robbens S."/>
            <person name="Schmutz J."/>
            <person name="Toulza E."/>
            <person name="Wyss T."/>
            <person name="Zelensky A."/>
            <person name="Zhou K."/>
            <person name="Armbrust E.V."/>
            <person name="Bhattacharya D."/>
            <person name="Goodenough U.W."/>
            <person name="Van de Peer Y."/>
            <person name="Grigoriev I.V."/>
        </authorList>
    </citation>
    <scope>NUCLEOTIDE SEQUENCE [LARGE SCALE GENOMIC DNA]</scope>
    <source>
        <strain evidence="2 3">CCMP1545</strain>
    </source>
</reference>
<dbReference type="AlphaFoldDB" id="C1MQG9"/>
<proteinExistence type="predicted"/>
<feature type="region of interest" description="Disordered" evidence="1">
    <location>
        <begin position="107"/>
        <end position="134"/>
    </location>
</feature>
<feature type="compositionally biased region" description="Basic residues" evidence="1">
    <location>
        <begin position="361"/>
        <end position="374"/>
    </location>
</feature>
<feature type="compositionally biased region" description="Acidic residues" evidence="1">
    <location>
        <begin position="658"/>
        <end position="669"/>
    </location>
</feature>
<evidence type="ECO:0000313" key="3">
    <source>
        <dbReference type="Proteomes" id="UP000001876"/>
    </source>
</evidence>
<protein>
    <submittedName>
        <fullName evidence="2">Predicted protein</fullName>
    </submittedName>
</protein>
<name>C1MQG9_MICPC</name>
<accession>C1MQG9</accession>
<evidence type="ECO:0000256" key="1">
    <source>
        <dbReference type="SAM" id="MobiDB-lite"/>
    </source>
</evidence>
<keyword evidence="3" id="KW-1185">Reference proteome</keyword>
<feature type="compositionally biased region" description="Basic and acidic residues" evidence="1">
    <location>
        <begin position="201"/>
        <end position="210"/>
    </location>
</feature>